<evidence type="ECO:0000256" key="9">
    <source>
        <dbReference type="ARBA" id="ARBA00022824"/>
    </source>
</evidence>
<dbReference type="STRING" id="554065.E1Z4M7"/>
<keyword evidence="8 16" id="KW-0812">Transmembrane</keyword>
<organism evidence="18">
    <name type="scientific">Chlorella variabilis</name>
    <name type="common">Green alga</name>
    <dbReference type="NCBI Taxonomy" id="554065"/>
    <lineage>
        <taxon>Eukaryota</taxon>
        <taxon>Viridiplantae</taxon>
        <taxon>Chlorophyta</taxon>
        <taxon>core chlorophytes</taxon>
        <taxon>Trebouxiophyceae</taxon>
        <taxon>Chlorellales</taxon>
        <taxon>Chlorellaceae</taxon>
        <taxon>Chlorella clade</taxon>
        <taxon>Chlorella</taxon>
    </lineage>
</organism>
<evidence type="ECO:0000256" key="12">
    <source>
        <dbReference type="ARBA" id="ARBA00023136"/>
    </source>
</evidence>
<dbReference type="RefSeq" id="XP_005851476.1">
    <property type="nucleotide sequence ID" value="XM_005851414.1"/>
</dbReference>
<keyword evidence="13" id="KW-0594">Phospholipid biosynthesis</keyword>
<evidence type="ECO:0000256" key="10">
    <source>
        <dbReference type="ARBA" id="ARBA00022989"/>
    </source>
</evidence>
<evidence type="ECO:0000256" key="15">
    <source>
        <dbReference type="ARBA" id="ARBA00034137"/>
    </source>
</evidence>
<feature type="transmembrane region" description="Helical" evidence="16">
    <location>
        <begin position="154"/>
        <end position="172"/>
    </location>
</feature>
<name>E1Z4M7_CHLVA</name>
<reference evidence="17 18" key="1">
    <citation type="journal article" date="2010" name="Plant Cell">
        <title>The Chlorella variabilis NC64A genome reveals adaptation to photosymbiosis, coevolution with viruses, and cryptic sex.</title>
        <authorList>
            <person name="Blanc G."/>
            <person name="Duncan G."/>
            <person name="Agarkova I."/>
            <person name="Borodovsky M."/>
            <person name="Gurnon J."/>
            <person name="Kuo A."/>
            <person name="Lindquist E."/>
            <person name="Lucas S."/>
            <person name="Pangilinan J."/>
            <person name="Polle J."/>
            <person name="Salamov A."/>
            <person name="Terry A."/>
            <person name="Yamada T."/>
            <person name="Dunigan D.D."/>
            <person name="Grigoriev I.V."/>
            <person name="Claverie J.M."/>
            <person name="Van Etten J.L."/>
        </authorList>
    </citation>
    <scope>NUCLEOTIDE SEQUENCE [LARGE SCALE GENOMIC DNA]</scope>
    <source>
        <strain evidence="17 18">NC64A</strain>
    </source>
</reference>
<dbReference type="GO" id="GO:0006656">
    <property type="term" value="P:phosphatidylcholine biosynthetic process"/>
    <property type="evidence" value="ECO:0007669"/>
    <property type="project" value="UniProtKB-UniPathway"/>
</dbReference>
<dbReference type="GO" id="GO:0005789">
    <property type="term" value="C:endoplasmic reticulum membrane"/>
    <property type="evidence" value="ECO:0007669"/>
    <property type="project" value="UniProtKB-SubCell"/>
</dbReference>
<evidence type="ECO:0000256" key="2">
    <source>
        <dbReference type="ARBA" id="ARBA00004969"/>
    </source>
</evidence>
<comment type="subcellular location">
    <subcellularLocation>
        <location evidence="1">Endoplasmic reticulum membrane</location>
        <topology evidence="1">Multi-pass membrane protein</topology>
    </subcellularLocation>
</comment>
<keyword evidence="4" id="KW-0444">Lipid biosynthesis</keyword>
<keyword evidence="5" id="KW-0489">Methyltransferase</keyword>
<accession>E1Z4M7</accession>
<evidence type="ECO:0000313" key="17">
    <source>
        <dbReference type="EMBL" id="EFN59374.1"/>
    </source>
</evidence>
<dbReference type="PANTHER" id="PTHR15458:SF5">
    <property type="entry name" value="PHOSPHATIDYLETHANOLAMINE N-METHYLTRANSFERASE"/>
    <property type="match status" value="1"/>
</dbReference>
<dbReference type="EMBL" id="GL433836">
    <property type="protein sequence ID" value="EFN59374.1"/>
    <property type="molecule type" value="Genomic_DNA"/>
</dbReference>
<dbReference type="InterPro" id="IPR007318">
    <property type="entry name" value="Phopholipid_MeTrfase"/>
</dbReference>
<proteinExistence type="predicted"/>
<evidence type="ECO:0000256" key="13">
    <source>
        <dbReference type="ARBA" id="ARBA00023209"/>
    </source>
</evidence>
<dbReference type="eggNOG" id="ENOG502RYIR">
    <property type="taxonomic scope" value="Eukaryota"/>
</dbReference>
<evidence type="ECO:0000256" key="8">
    <source>
        <dbReference type="ARBA" id="ARBA00022692"/>
    </source>
</evidence>
<dbReference type="FunCoup" id="E1Z4M7">
    <property type="interactions" value="87"/>
</dbReference>
<feature type="transmembrane region" description="Helical" evidence="16">
    <location>
        <begin position="48"/>
        <end position="66"/>
    </location>
</feature>
<evidence type="ECO:0000256" key="1">
    <source>
        <dbReference type="ARBA" id="ARBA00004477"/>
    </source>
</evidence>
<dbReference type="Pfam" id="PF04191">
    <property type="entry name" value="PEMT"/>
    <property type="match status" value="1"/>
</dbReference>
<keyword evidence="12 16" id="KW-0472">Membrane</keyword>
<evidence type="ECO:0000256" key="7">
    <source>
        <dbReference type="ARBA" id="ARBA00022691"/>
    </source>
</evidence>
<evidence type="ECO:0000313" key="18">
    <source>
        <dbReference type="Proteomes" id="UP000008141"/>
    </source>
</evidence>
<dbReference type="GO" id="GO:0032259">
    <property type="term" value="P:methylation"/>
    <property type="evidence" value="ECO:0007669"/>
    <property type="project" value="UniProtKB-KW"/>
</dbReference>
<dbReference type="PANTHER" id="PTHR15458">
    <property type="entry name" value="PHOSPHATIDYLETHANOLAMINE N-METHYLTRANSFERASE"/>
    <property type="match status" value="1"/>
</dbReference>
<dbReference type="Proteomes" id="UP000008141">
    <property type="component" value="Unassembled WGS sequence"/>
</dbReference>
<evidence type="ECO:0000256" key="6">
    <source>
        <dbReference type="ARBA" id="ARBA00022679"/>
    </source>
</evidence>
<keyword evidence="14" id="KW-1208">Phospholipid metabolism</keyword>
<evidence type="ECO:0000256" key="11">
    <source>
        <dbReference type="ARBA" id="ARBA00023098"/>
    </source>
</evidence>
<evidence type="ECO:0000256" key="5">
    <source>
        <dbReference type="ARBA" id="ARBA00022603"/>
    </source>
</evidence>
<keyword evidence="10 16" id="KW-1133">Transmembrane helix</keyword>
<comment type="pathway">
    <text evidence="2">Phospholipid metabolism; phosphatidylcholine biosynthesis.</text>
</comment>
<dbReference type="EC" id="2.1.1.71" evidence="15"/>
<gene>
    <name evidence="17" type="ORF">CHLNCDRAFT_137846</name>
</gene>
<evidence type="ECO:0000256" key="14">
    <source>
        <dbReference type="ARBA" id="ARBA00023264"/>
    </source>
</evidence>
<sequence>MPLSQADSNTLVCLGLALPHFLYAYIWFFPQQWMAAFKKRSVEVFETLAWALKGVQFLSVAYWWLLRKPAGVDVTAVPPLAWPLGIALFAFGQWLNVGIFQAIGHPGVYYGFKLGHTIPWASGFPFNVVSHPQYVGSVASILGAAVLVWSQAPAGLGLLVCYWTLLYVATAFQEDKLHVD</sequence>
<feature type="transmembrane region" description="Helical" evidence="16">
    <location>
        <begin position="86"/>
        <end position="112"/>
    </location>
</feature>
<dbReference type="GO" id="GO:0000773">
    <property type="term" value="F:phosphatidyl-N-methylethanolamine N-methyltransferase activity"/>
    <property type="evidence" value="ECO:0007669"/>
    <property type="project" value="UniProtKB-EC"/>
</dbReference>
<dbReference type="KEGG" id="cvr:CHLNCDRAFT_137846"/>
<dbReference type="GeneID" id="17358495"/>
<dbReference type="InParanoid" id="E1Z4M7"/>
<keyword evidence="9" id="KW-0256">Endoplasmic reticulum</keyword>
<dbReference type="OrthoDB" id="8300106at2759"/>
<evidence type="ECO:0000256" key="3">
    <source>
        <dbReference type="ARBA" id="ARBA00005189"/>
    </source>
</evidence>
<dbReference type="UniPathway" id="UPA00753"/>
<dbReference type="AlphaFoldDB" id="E1Z4M7"/>
<keyword evidence="18" id="KW-1185">Reference proteome</keyword>
<dbReference type="Gene3D" id="1.20.120.1630">
    <property type="match status" value="1"/>
</dbReference>
<dbReference type="PROSITE" id="PS50244">
    <property type="entry name" value="S5A_REDUCTASE"/>
    <property type="match status" value="1"/>
</dbReference>
<keyword evidence="11" id="KW-0443">Lipid metabolism</keyword>
<comment type="pathway">
    <text evidence="3">Lipid metabolism.</text>
</comment>
<keyword evidence="6" id="KW-0808">Transferase</keyword>
<evidence type="ECO:0000256" key="4">
    <source>
        <dbReference type="ARBA" id="ARBA00022516"/>
    </source>
</evidence>
<keyword evidence="7" id="KW-0949">S-adenosyl-L-methionine</keyword>
<evidence type="ECO:0000256" key="16">
    <source>
        <dbReference type="SAM" id="Phobius"/>
    </source>
</evidence>
<dbReference type="InterPro" id="IPR024960">
    <property type="entry name" value="PEMT/MFAP"/>
</dbReference>
<protein>
    <recommendedName>
        <fullName evidence="15">phosphatidyl-N-methylethanolamine N-methyltransferase</fullName>
        <ecNumber evidence="15">2.1.1.71</ecNumber>
    </recommendedName>
</protein>
<feature type="transmembrane region" description="Helical" evidence="16">
    <location>
        <begin position="6"/>
        <end position="28"/>
    </location>
</feature>
<dbReference type="OMA" id="LYFWPLI"/>